<dbReference type="Gene3D" id="3.30.565.10">
    <property type="entry name" value="Histidine kinase-like ATPase, C-terminal domain"/>
    <property type="match status" value="1"/>
</dbReference>
<evidence type="ECO:0000256" key="2">
    <source>
        <dbReference type="ARBA" id="ARBA00012438"/>
    </source>
</evidence>
<keyword evidence="4" id="KW-0808">Transferase</keyword>
<sequence>MVASLVKILLIEDSLAEARFLQEVLNGAKLEQFSLVHVKRLGEALNQLQQDDFDVILLDLTLPDSQGLQSLHPLIQCAPSLPIVVLTNTNDDQLAIESLRKGAQDYLVKRQVNLELLVRSLRYAIERKQISEALREANETLEIRVAERTAQLTKAHELLEVERMKDEFISIVSHELRTPLTSIHASLRLLSTGQVGQLSEQGQQILDIAVTNTDRLVRLANDILDLERIESGKSVTIQKTCDAAELIVQAVETMKAMAAKHRVTLSVTTASISIWADPDKVVQILTNLLSNGIKFSPPQSKVWLAVEAKGKEVL</sequence>
<dbReference type="InterPro" id="IPR003661">
    <property type="entry name" value="HisK_dim/P_dom"/>
</dbReference>
<dbReference type="PANTHER" id="PTHR43547:SF2">
    <property type="entry name" value="HYBRID SIGNAL TRANSDUCTION HISTIDINE KINASE C"/>
    <property type="match status" value="1"/>
</dbReference>
<dbReference type="InterPro" id="IPR011006">
    <property type="entry name" value="CheY-like_superfamily"/>
</dbReference>
<dbReference type="SUPFAM" id="SSF55874">
    <property type="entry name" value="ATPase domain of HSP90 chaperone/DNA topoisomerase II/histidine kinase"/>
    <property type="match status" value="1"/>
</dbReference>
<feature type="domain" description="Histidine kinase" evidence="8">
    <location>
        <begin position="171"/>
        <end position="314"/>
    </location>
</feature>
<dbReference type="SMART" id="SM00448">
    <property type="entry name" value="REC"/>
    <property type="match status" value="1"/>
</dbReference>
<evidence type="ECO:0000313" key="10">
    <source>
        <dbReference type="EMBL" id="NER29792.1"/>
    </source>
</evidence>
<dbReference type="GO" id="GO:0000155">
    <property type="term" value="F:phosphorelay sensor kinase activity"/>
    <property type="evidence" value="ECO:0007669"/>
    <property type="project" value="InterPro"/>
</dbReference>
<dbReference type="SUPFAM" id="SSF52172">
    <property type="entry name" value="CheY-like"/>
    <property type="match status" value="1"/>
</dbReference>
<gene>
    <name evidence="10" type="ORF">F6J89_19780</name>
</gene>
<dbReference type="PROSITE" id="PS50110">
    <property type="entry name" value="RESPONSE_REGULATORY"/>
    <property type="match status" value="1"/>
</dbReference>
<dbReference type="AlphaFoldDB" id="A0A6B3NGW6"/>
<dbReference type="CDD" id="cd00082">
    <property type="entry name" value="HisKA"/>
    <property type="match status" value="1"/>
</dbReference>
<dbReference type="Pfam" id="PF00512">
    <property type="entry name" value="HisKA"/>
    <property type="match status" value="1"/>
</dbReference>
<organism evidence="10">
    <name type="scientific">Symploca sp. SIO1C4</name>
    <dbReference type="NCBI Taxonomy" id="2607765"/>
    <lineage>
        <taxon>Bacteria</taxon>
        <taxon>Bacillati</taxon>
        <taxon>Cyanobacteriota</taxon>
        <taxon>Cyanophyceae</taxon>
        <taxon>Coleofasciculales</taxon>
        <taxon>Coleofasciculaceae</taxon>
        <taxon>Symploca</taxon>
    </lineage>
</organism>
<dbReference type="PROSITE" id="PS50109">
    <property type="entry name" value="HIS_KIN"/>
    <property type="match status" value="1"/>
</dbReference>
<dbReference type="PANTHER" id="PTHR43547">
    <property type="entry name" value="TWO-COMPONENT HISTIDINE KINASE"/>
    <property type="match status" value="1"/>
</dbReference>
<evidence type="ECO:0000256" key="3">
    <source>
        <dbReference type="ARBA" id="ARBA00022553"/>
    </source>
</evidence>
<comment type="catalytic activity">
    <reaction evidence="1">
        <text>ATP + protein L-histidine = ADP + protein N-phospho-L-histidine.</text>
        <dbReference type="EC" id="2.7.13.3"/>
    </reaction>
</comment>
<reference evidence="10" key="1">
    <citation type="submission" date="2019-11" db="EMBL/GenBank/DDBJ databases">
        <title>Genomic insights into an expanded diversity of filamentous marine cyanobacteria reveals the extraordinary biosynthetic potential of Moorea and Okeania.</title>
        <authorList>
            <person name="Ferreira Leao T."/>
            <person name="Wang M."/>
            <person name="Moss N."/>
            <person name="Da Silva R."/>
            <person name="Sanders J."/>
            <person name="Nurk S."/>
            <person name="Gurevich A."/>
            <person name="Humphrey G."/>
            <person name="Reher R."/>
            <person name="Zhu Q."/>
            <person name="Belda-Ferre P."/>
            <person name="Glukhov E."/>
            <person name="Rex R."/>
            <person name="Dorrestein P.C."/>
            <person name="Knight R."/>
            <person name="Pevzner P."/>
            <person name="Gerwick W.H."/>
            <person name="Gerwick L."/>
        </authorList>
    </citation>
    <scope>NUCLEOTIDE SEQUENCE</scope>
    <source>
        <strain evidence="10">SIO1C4</strain>
    </source>
</reference>
<comment type="caution">
    <text evidence="10">The sequence shown here is derived from an EMBL/GenBank/DDBJ whole genome shotgun (WGS) entry which is preliminary data.</text>
</comment>
<dbReference type="SUPFAM" id="SSF47384">
    <property type="entry name" value="Homodimeric domain of signal transducing histidine kinase"/>
    <property type="match status" value="1"/>
</dbReference>
<name>A0A6B3NGW6_9CYAN</name>
<feature type="modified residue" description="4-aspartylphosphate" evidence="7">
    <location>
        <position position="59"/>
    </location>
</feature>
<evidence type="ECO:0000256" key="6">
    <source>
        <dbReference type="ARBA" id="ARBA00023012"/>
    </source>
</evidence>
<dbReference type="SMART" id="SM00388">
    <property type="entry name" value="HisKA"/>
    <property type="match status" value="1"/>
</dbReference>
<dbReference type="EC" id="2.7.13.3" evidence="2"/>
<evidence type="ECO:0000259" key="9">
    <source>
        <dbReference type="PROSITE" id="PS50110"/>
    </source>
</evidence>
<dbReference type="EMBL" id="JAAHFQ010000431">
    <property type="protein sequence ID" value="NER29792.1"/>
    <property type="molecule type" value="Genomic_DNA"/>
</dbReference>
<keyword evidence="6" id="KW-0902">Two-component regulatory system</keyword>
<feature type="domain" description="Response regulatory" evidence="9">
    <location>
        <begin position="7"/>
        <end position="124"/>
    </location>
</feature>
<evidence type="ECO:0000256" key="5">
    <source>
        <dbReference type="ARBA" id="ARBA00022777"/>
    </source>
</evidence>
<dbReference type="InterPro" id="IPR036890">
    <property type="entry name" value="HATPase_C_sf"/>
</dbReference>
<keyword evidence="3 7" id="KW-0597">Phosphoprotein</keyword>
<dbReference type="Pfam" id="PF00072">
    <property type="entry name" value="Response_reg"/>
    <property type="match status" value="1"/>
</dbReference>
<dbReference type="Gene3D" id="3.40.50.2300">
    <property type="match status" value="1"/>
</dbReference>
<dbReference type="Gene3D" id="1.10.287.130">
    <property type="match status" value="1"/>
</dbReference>
<evidence type="ECO:0000259" key="8">
    <source>
        <dbReference type="PROSITE" id="PS50109"/>
    </source>
</evidence>
<dbReference type="FunFam" id="1.10.287.130:FF:000001">
    <property type="entry name" value="Two-component sensor histidine kinase"/>
    <property type="match status" value="1"/>
</dbReference>
<dbReference type="InterPro" id="IPR005467">
    <property type="entry name" value="His_kinase_dom"/>
</dbReference>
<keyword evidence="5" id="KW-0418">Kinase</keyword>
<dbReference type="InterPro" id="IPR001789">
    <property type="entry name" value="Sig_transdc_resp-reg_receiver"/>
</dbReference>
<dbReference type="InterPro" id="IPR036097">
    <property type="entry name" value="HisK_dim/P_sf"/>
</dbReference>
<protein>
    <recommendedName>
        <fullName evidence="2">histidine kinase</fullName>
        <ecNumber evidence="2">2.7.13.3</ecNumber>
    </recommendedName>
</protein>
<accession>A0A6B3NGW6</accession>
<evidence type="ECO:0000256" key="7">
    <source>
        <dbReference type="PROSITE-ProRule" id="PRU00169"/>
    </source>
</evidence>
<evidence type="ECO:0000256" key="1">
    <source>
        <dbReference type="ARBA" id="ARBA00000085"/>
    </source>
</evidence>
<proteinExistence type="predicted"/>
<evidence type="ECO:0000256" key="4">
    <source>
        <dbReference type="ARBA" id="ARBA00022679"/>
    </source>
</evidence>